<evidence type="ECO:0000259" key="14">
    <source>
        <dbReference type="SMART" id="SM00485"/>
    </source>
</evidence>
<dbReference type="InterPro" id="IPR036279">
    <property type="entry name" value="5-3_exonuclease_C_sf"/>
</dbReference>
<evidence type="ECO:0000256" key="8">
    <source>
        <dbReference type="ARBA" id="ARBA00022842"/>
    </source>
</evidence>
<dbReference type="EMBL" id="JAGVSJ010000004">
    <property type="protein sequence ID" value="MBX8631396.1"/>
    <property type="molecule type" value="Genomic_DNA"/>
</dbReference>
<feature type="binding site" evidence="12">
    <location>
        <position position="173"/>
    </location>
    <ligand>
        <name>Mg(2+)</name>
        <dbReference type="ChEBI" id="CHEBI:18420"/>
        <label>2</label>
    </ligand>
</feature>
<dbReference type="PRINTS" id="PR00853">
    <property type="entry name" value="XPGRADSUPER"/>
</dbReference>
<evidence type="ECO:0000256" key="10">
    <source>
        <dbReference type="ARBA" id="ARBA00024702"/>
    </source>
</evidence>
<dbReference type="GO" id="GO:0043137">
    <property type="term" value="P:DNA replication, removal of RNA primer"/>
    <property type="evidence" value="ECO:0007669"/>
    <property type="project" value="UniProtKB-UniRule"/>
</dbReference>
<keyword evidence="7 12" id="KW-0269">Exonuclease</keyword>
<comment type="cofactor">
    <cofactor evidence="12">
        <name>Mg(2+)</name>
        <dbReference type="ChEBI" id="CHEBI:18420"/>
    </cofactor>
    <text evidence="12">Binds 2 magnesium ions per subunit. They probably participate in the reaction catalyzed by the enzyme. May bind an additional third magnesium ion after substrate binding.</text>
</comment>
<accession>A0A8J8CBV4</accession>
<keyword evidence="9 12" id="KW-0234">DNA repair</keyword>
<comment type="subunit">
    <text evidence="11 12">Interacts with PCNA. PCNA stimulates the nuclease activity without altering cleavage specificity.</text>
</comment>
<keyword evidence="4 12" id="KW-0255">Endonuclease</keyword>
<evidence type="ECO:0000256" key="3">
    <source>
        <dbReference type="ARBA" id="ARBA00022723"/>
    </source>
</evidence>
<keyword evidence="6 12" id="KW-0378">Hydrolase</keyword>
<feature type="binding site" evidence="12">
    <location>
        <position position="27"/>
    </location>
    <ligand>
        <name>Mg(2+)</name>
        <dbReference type="ChEBI" id="CHEBI:18420"/>
        <label>1</label>
    </ligand>
</feature>
<dbReference type="InterPro" id="IPR023426">
    <property type="entry name" value="Flap_endonuc"/>
</dbReference>
<dbReference type="GO" id="GO:0017108">
    <property type="term" value="F:5'-flap endonuclease activity"/>
    <property type="evidence" value="ECO:0007669"/>
    <property type="project" value="UniProtKB-UniRule"/>
</dbReference>
<keyword evidence="1 12" id="KW-0235">DNA replication</keyword>
<dbReference type="InterPro" id="IPR006085">
    <property type="entry name" value="XPG_DNA_repair_N"/>
</dbReference>
<comment type="similarity">
    <text evidence="12">Belongs to the XPG/RAD2 endonuclease family. FEN1 subfamily.</text>
</comment>
<dbReference type="Gene3D" id="3.40.50.1010">
    <property type="entry name" value="5'-nuclease"/>
    <property type="match status" value="1"/>
</dbReference>
<dbReference type="CDD" id="cd09867">
    <property type="entry name" value="PIN_FEN1"/>
    <property type="match status" value="1"/>
</dbReference>
<dbReference type="InterPro" id="IPR029060">
    <property type="entry name" value="PIN-like_dom_sf"/>
</dbReference>
<evidence type="ECO:0000256" key="9">
    <source>
        <dbReference type="ARBA" id="ARBA00023204"/>
    </source>
</evidence>
<reference evidence="15" key="1">
    <citation type="submission" date="2021-04" db="EMBL/GenBank/DDBJ databases">
        <title>Genomic insights into ecological role and evolution of a novel Thermoplasmata order Candidatus Sysuiplasmatales.</title>
        <authorList>
            <person name="Yuan Y."/>
        </authorList>
    </citation>
    <scope>NUCLEOTIDE SEQUENCE</scope>
    <source>
        <strain evidence="15">YP2-bin.285</strain>
    </source>
</reference>
<keyword evidence="2 12" id="KW-0540">Nuclease</keyword>
<evidence type="ECO:0000256" key="7">
    <source>
        <dbReference type="ARBA" id="ARBA00022839"/>
    </source>
</evidence>
<gene>
    <name evidence="12 15" type="primary">fen</name>
    <name evidence="15" type="ORF">J9259_02575</name>
</gene>
<evidence type="ECO:0000313" key="15">
    <source>
        <dbReference type="EMBL" id="MBX8631396.1"/>
    </source>
</evidence>
<evidence type="ECO:0000313" key="16">
    <source>
        <dbReference type="Proteomes" id="UP000716004"/>
    </source>
</evidence>
<keyword evidence="5 12" id="KW-0227">DNA damage</keyword>
<keyword evidence="3 12" id="KW-0479">Metal-binding</keyword>
<dbReference type="InterPro" id="IPR006086">
    <property type="entry name" value="XPG-I_dom"/>
</dbReference>
<dbReference type="InterPro" id="IPR019973">
    <property type="entry name" value="Flap_endonuc_arc"/>
</dbReference>
<feature type="binding site" evidence="12">
    <location>
        <position position="175"/>
    </location>
    <ligand>
        <name>Mg(2+)</name>
        <dbReference type="ChEBI" id="CHEBI:18420"/>
        <label>2</label>
    </ligand>
</feature>
<keyword evidence="8 12" id="KW-0460">Magnesium</keyword>
<evidence type="ECO:0000256" key="6">
    <source>
        <dbReference type="ARBA" id="ARBA00022801"/>
    </source>
</evidence>
<dbReference type="SMART" id="SM00484">
    <property type="entry name" value="XPGI"/>
    <property type="match status" value="1"/>
</dbReference>
<dbReference type="GO" id="GO:0008409">
    <property type="term" value="F:5'-3' exonuclease activity"/>
    <property type="evidence" value="ECO:0007669"/>
    <property type="project" value="UniProtKB-UniRule"/>
</dbReference>
<dbReference type="EC" id="3.1.-.-" evidence="12"/>
<dbReference type="SMART" id="SM00279">
    <property type="entry name" value="HhH2"/>
    <property type="match status" value="1"/>
</dbReference>
<comment type="function">
    <text evidence="10">Structure-specific nuclease with 5'-flap endonuclease and 5'-3' exonuclease activities involved in DNA replication and repair. During DNA replication, cleaves the 5'-overhanging flap structure that is generated by displacement synthesis when DNA polymerase encounters the 5'-end of a downstream Okazaki fragment. Binds the unpaired 3'-DNA end and kinks the DNA to facilitate 5' cleavage specificity. Cleaves one nucleotide into the double-stranded DNA from the junction in flap DNA, leaving a nick for ligation. Also involved in the base excision repair (BER) pathway. Acts as a genome stabilization factor that prevents flaps from equilibrating into structures that lead to duplications and deletions. Also possesses 5'-3' exonuclease activity on nicked or gapped double-stranded DNA.</text>
</comment>
<comment type="function">
    <text evidence="12">Structure-specific nuclease with 5'-flap endonuclease and 5'-3' exonuclease activities involved in DNA replication and repair. During DNA replication, cleaves the 5'-overhanging flap structure that is generated by displacement synthesis when DNA polymerase encounters the 5'-end of a downstream Okazaki fragment. Binds the unpaired 3'-DNA end and kinks the DNA to facilitate 5' cleavage specificity. Cleaves one nucleotide into the double-stranded DNA from the junction in flap DNA, leaving a nick for ligation. Also involved in the base excision repair (BER) pathway. Acts as a genome stabilization factor that prevents flaps from equilibrating into structurs that lead to duplications and deletions. Also possesses 5'-3' exonuclease activity on nicked or gapped double-stranded DNA.</text>
</comment>
<dbReference type="PANTHER" id="PTHR11081:SF9">
    <property type="entry name" value="FLAP ENDONUCLEASE 1"/>
    <property type="match status" value="1"/>
</dbReference>
<dbReference type="SUPFAM" id="SSF88723">
    <property type="entry name" value="PIN domain-like"/>
    <property type="match status" value="1"/>
</dbReference>
<evidence type="ECO:0000256" key="2">
    <source>
        <dbReference type="ARBA" id="ARBA00022722"/>
    </source>
</evidence>
<evidence type="ECO:0000256" key="1">
    <source>
        <dbReference type="ARBA" id="ARBA00022705"/>
    </source>
</evidence>
<evidence type="ECO:0000256" key="4">
    <source>
        <dbReference type="ARBA" id="ARBA00022759"/>
    </source>
</evidence>
<proteinExistence type="inferred from homology"/>
<dbReference type="FunFam" id="3.40.50.1010:FF:000016">
    <property type="entry name" value="Flap endonuclease 1"/>
    <property type="match status" value="1"/>
</dbReference>
<evidence type="ECO:0000256" key="11">
    <source>
        <dbReference type="ARBA" id="ARBA00065981"/>
    </source>
</evidence>
<feature type="binding site" evidence="12">
    <location>
        <position position="80"/>
    </location>
    <ligand>
        <name>Mg(2+)</name>
        <dbReference type="ChEBI" id="CHEBI:18420"/>
        <label>1</label>
    </ligand>
</feature>
<dbReference type="SUPFAM" id="SSF47807">
    <property type="entry name" value="5' to 3' exonuclease, C-terminal subdomain"/>
    <property type="match status" value="1"/>
</dbReference>
<dbReference type="HAMAP" id="MF_00614">
    <property type="entry name" value="Fen"/>
    <property type="match status" value="1"/>
</dbReference>
<feature type="domain" description="XPG-I" evidence="13">
    <location>
        <begin position="140"/>
        <end position="221"/>
    </location>
</feature>
<dbReference type="NCBIfam" id="TIGR03674">
    <property type="entry name" value="fen_arch"/>
    <property type="match status" value="1"/>
</dbReference>
<dbReference type="GO" id="GO:0000287">
    <property type="term" value="F:magnesium ion binding"/>
    <property type="evidence" value="ECO:0007669"/>
    <property type="project" value="UniProtKB-UniRule"/>
</dbReference>
<dbReference type="Pfam" id="PF00752">
    <property type="entry name" value="XPG_N"/>
    <property type="match status" value="1"/>
</dbReference>
<dbReference type="Proteomes" id="UP000716004">
    <property type="component" value="Unassembled WGS sequence"/>
</dbReference>
<feature type="binding site" evidence="12">
    <location>
        <position position="154"/>
    </location>
    <ligand>
        <name>Mg(2+)</name>
        <dbReference type="ChEBI" id="CHEBI:18420"/>
        <label>1</label>
    </ligand>
</feature>
<dbReference type="GO" id="GO:0003677">
    <property type="term" value="F:DNA binding"/>
    <property type="evidence" value="ECO:0007669"/>
    <property type="project" value="UniProtKB-UniRule"/>
</dbReference>
<dbReference type="GO" id="GO:0006281">
    <property type="term" value="P:DNA repair"/>
    <property type="evidence" value="ECO:0007669"/>
    <property type="project" value="UniProtKB-UniRule"/>
</dbReference>
<dbReference type="Pfam" id="PF00867">
    <property type="entry name" value="XPG_I"/>
    <property type="match status" value="1"/>
</dbReference>
<dbReference type="SMART" id="SM00485">
    <property type="entry name" value="XPGN"/>
    <property type="match status" value="1"/>
</dbReference>
<dbReference type="PANTHER" id="PTHR11081">
    <property type="entry name" value="FLAP ENDONUCLEASE FAMILY MEMBER"/>
    <property type="match status" value="1"/>
</dbReference>
<feature type="binding site" evidence="12">
    <location>
        <position position="236"/>
    </location>
    <ligand>
        <name>Mg(2+)</name>
        <dbReference type="ChEBI" id="CHEBI:18420"/>
        <label>2</label>
    </ligand>
</feature>
<dbReference type="InterPro" id="IPR006084">
    <property type="entry name" value="XPG/Rad2"/>
</dbReference>
<comment type="caution">
    <text evidence="15">The sequence shown here is derived from an EMBL/GenBank/DDBJ whole genome shotgun (WGS) entry which is preliminary data.</text>
</comment>
<comment type="caution">
    <text evidence="12">Lacks conserved residue(s) required for the propagation of feature annotation.</text>
</comment>
<sequence length="338" mass="37984">MGVNIAPILEKDSIELESLAGRVIAIDAYNAIYQFVSAIRQPDGRPLSDTGGRPTSHLMGLLHRNSRLMLAGIRPVYVFDGIPNILKSGTLEKRKEAKIRAEAKYAEAIEKKDMEKAHSYAMQTSRLTEEIITESMRMLDLLGIPYLTAPEDGEAQASVMAARGDVWAIGSQDFDSLLFGAPRCVRNLTLSSRRKMPGSRTYREIGVEMVSLDANLRRLEITREQLVDLAILVGTDFNEGAEGIGPKKALKIVREKGKIENTPYLAEIGEKTVEEVRSIFLRPKFIEEYRLEWKKPQREELIEFLCREHDFSVETVSKVVDSLSAVDIVSQQSLDKWS</sequence>
<dbReference type="AlphaFoldDB" id="A0A8J8CBV4"/>
<evidence type="ECO:0000256" key="5">
    <source>
        <dbReference type="ARBA" id="ARBA00022763"/>
    </source>
</evidence>
<protein>
    <recommendedName>
        <fullName evidence="12">Flap endonuclease 1</fullName>
        <shortName evidence="12">FEN-1</shortName>
        <ecNumber evidence="12">3.1.-.-</ecNumber>
    </recommendedName>
    <alternativeName>
        <fullName evidence="12">Flap structure-specific endonuclease 1</fullName>
    </alternativeName>
</protein>
<evidence type="ECO:0000259" key="13">
    <source>
        <dbReference type="SMART" id="SM00484"/>
    </source>
</evidence>
<feature type="domain" description="XPG N-terminal" evidence="14">
    <location>
        <begin position="1"/>
        <end position="101"/>
    </location>
</feature>
<dbReference type="InterPro" id="IPR008918">
    <property type="entry name" value="HhH2"/>
</dbReference>
<name>A0A8J8CBV4_9ARCH</name>
<organism evidence="15 16">
    <name type="scientific">Candidatus Sysuiplasma superficiale</name>
    <dbReference type="NCBI Taxonomy" id="2823368"/>
    <lineage>
        <taxon>Archaea</taxon>
        <taxon>Methanobacteriati</taxon>
        <taxon>Thermoplasmatota</taxon>
        <taxon>Thermoplasmata</taxon>
        <taxon>Candidatus Sysuiplasmatales</taxon>
        <taxon>Candidatus Sysuiplasmataceae</taxon>
        <taxon>Candidatus Sysuiplasma</taxon>
    </lineage>
</organism>
<dbReference type="Gene3D" id="1.10.150.20">
    <property type="entry name" value="5' to 3' exonuclease, C-terminal subdomain"/>
    <property type="match status" value="1"/>
</dbReference>
<feature type="region of interest" description="N-domain" evidence="12">
    <location>
        <begin position="1"/>
        <end position="98"/>
    </location>
</feature>
<evidence type="ECO:0000256" key="12">
    <source>
        <dbReference type="HAMAP-Rule" id="MF_00614"/>
    </source>
</evidence>